<evidence type="ECO:0000256" key="2">
    <source>
        <dbReference type="ARBA" id="ARBA00023004"/>
    </source>
</evidence>
<keyword evidence="2 3" id="KW-0408">Iron</keyword>
<dbReference type="InterPro" id="IPR044861">
    <property type="entry name" value="IPNS-like_FE2OG_OXY"/>
</dbReference>
<evidence type="ECO:0000256" key="1">
    <source>
        <dbReference type="ARBA" id="ARBA00022723"/>
    </source>
</evidence>
<dbReference type="SUPFAM" id="SSF51197">
    <property type="entry name" value="Clavaminate synthase-like"/>
    <property type="match status" value="1"/>
</dbReference>
<dbReference type="EMBL" id="CAEKDK010000004">
    <property type="protein sequence ID" value="CAB4277721.1"/>
    <property type="molecule type" value="Genomic_DNA"/>
</dbReference>
<accession>A0A6J5UNM7</accession>
<keyword evidence="3" id="KW-0560">Oxidoreductase</keyword>
<organism evidence="5 6">
    <name type="scientific">Prunus armeniaca</name>
    <name type="common">Apricot</name>
    <name type="synonym">Armeniaca vulgaris</name>
    <dbReference type="NCBI Taxonomy" id="36596"/>
    <lineage>
        <taxon>Eukaryota</taxon>
        <taxon>Viridiplantae</taxon>
        <taxon>Streptophyta</taxon>
        <taxon>Embryophyta</taxon>
        <taxon>Tracheophyta</taxon>
        <taxon>Spermatophyta</taxon>
        <taxon>Magnoliopsida</taxon>
        <taxon>eudicotyledons</taxon>
        <taxon>Gunneridae</taxon>
        <taxon>Pentapetalae</taxon>
        <taxon>rosids</taxon>
        <taxon>fabids</taxon>
        <taxon>Rosales</taxon>
        <taxon>Rosaceae</taxon>
        <taxon>Amygdaloideae</taxon>
        <taxon>Amygdaleae</taxon>
        <taxon>Prunus</taxon>
    </lineage>
</organism>
<dbReference type="PANTHER" id="PTHR47990">
    <property type="entry name" value="2-OXOGLUTARATE (2OG) AND FE(II)-DEPENDENT OXYGENASE SUPERFAMILY PROTEIN-RELATED"/>
    <property type="match status" value="1"/>
</dbReference>
<feature type="domain" description="Fe2OG dioxygenase" evidence="4">
    <location>
        <begin position="245"/>
        <end position="344"/>
    </location>
</feature>
<dbReference type="InterPro" id="IPR005123">
    <property type="entry name" value="Oxoglu/Fe-dep_dioxygenase_dom"/>
</dbReference>
<keyword evidence="1 3" id="KW-0479">Metal-binding</keyword>
<proteinExistence type="inferred from homology"/>
<protein>
    <recommendedName>
        <fullName evidence="4">Fe2OG dioxygenase domain-containing protein</fullName>
    </recommendedName>
</protein>
<dbReference type="InterPro" id="IPR026992">
    <property type="entry name" value="DIOX_N"/>
</dbReference>
<dbReference type="GO" id="GO:0046872">
    <property type="term" value="F:metal ion binding"/>
    <property type="evidence" value="ECO:0007669"/>
    <property type="project" value="UniProtKB-KW"/>
</dbReference>
<evidence type="ECO:0000256" key="3">
    <source>
        <dbReference type="RuleBase" id="RU003682"/>
    </source>
</evidence>
<dbReference type="Gene3D" id="2.60.120.330">
    <property type="entry name" value="B-lactam Antibiotic, Isopenicillin N Synthase, Chain"/>
    <property type="match status" value="1"/>
</dbReference>
<evidence type="ECO:0000313" key="6">
    <source>
        <dbReference type="Proteomes" id="UP000507222"/>
    </source>
</evidence>
<evidence type="ECO:0000259" key="4">
    <source>
        <dbReference type="PROSITE" id="PS51471"/>
    </source>
</evidence>
<comment type="similarity">
    <text evidence="3">Belongs to the iron/ascorbate-dependent oxidoreductase family.</text>
</comment>
<dbReference type="GO" id="GO:0016491">
    <property type="term" value="F:oxidoreductase activity"/>
    <property type="evidence" value="ECO:0007669"/>
    <property type="project" value="UniProtKB-KW"/>
</dbReference>
<dbReference type="InterPro" id="IPR050231">
    <property type="entry name" value="Iron_ascorbate_oxido_reductase"/>
</dbReference>
<dbReference type="InterPro" id="IPR027443">
    <property type="entry name" value="IPNS-like_sf"/>
</dbReference>
<sequence>MNPALTGYYGIKERKRAIERERQRGHGKGRGCGGGWGWGAMEVQNFANSQGLSALQSKAVLMDFEPPFQGTCKTLLQNPTHYHDKPSDVDECELPVIDLNNLKFGHTEREKIVSEVAQAASQWGFFQVVNHGVSQEVVNNMQYEQKRLFRQPFPKKVEHNLLNLSANSYRWGNPEATCLKQFSWSEAFHISTTEIPTMKTEHKSLRSTIEAFVKTVSGLARSLAEILAQPLGIKPVYFEENCPARTSYLRLNRYAPCPFSSQVYGLISHTDTDFLTIVYQDQVGGLEIYRDGRWLGVKPNPEALIVNIGDFFEALSNGIYKSIKHRVVTSQKVERFSVAYFYCPSYDVVIKSCGKPALYRQFTLREYKQQTQIDVQEIGEKVGLSRFLL</sequence>
<gene>
    <name evidence="5" type="ORF">CURHAP_LOCUS27641</name>
</gene>
<reference evidence="5 6" key="1">
    <citation type="submission" date="2020-05" db="EMBL/GenBank/DDBJ databases">
        <authorList>
            <person name="Campoy J."/>
            <person name="Schneeberger K."/>
            <person name="Spophaly S."/>
        </authorList>
    </citation>
    <scope>NUCLEOTIDE SEQUENCE [LARGE SCALE GENOMIC DNA]</scope>
    <source>
        <strain evidence="5">PruArmRojPasFocal</strain>
    </source>
</reference>
<evidence type="ECO:0000313" key="5">
    <source>
        <dbReference type="EMBL" id="CAB4277721.1"/>
    </source>
</evidence>
<dbReference type="Pfam" id="PF03171">
    <property type="entry name" value="2OG-FeII_Oxy"/>
    <property type="match status" value="1"/>
</dbReference>
<name>A0A6J5UNM7_PRUAR</name>
<dbReference type="AlphaFoldDB" id="A0A6J5UNM7"/>
<dbReference type="PROSITE" id="PS51471">
    <property type="entry name" value="FE2OG_OXY"/>
    <property type="match status" value="1"/>
</dbReference>
<dbReference type="Pfam" id="PF14226">
    <property type="entry name" value="DIOX_N"/>
    <property type="match status" value="1"/>
</dbReference>
<dbReference type="Proteomes" id="UP000507222">
    <property type="component" value="Unassembled WGS sequence"/>
</dbReference>